<organism evidence="1">
    <name type="scientific">candidate division WOR-3 bacterium</name>
    <dbReference type="NCBI Taxonomy" id="2052148"/>
    <lineage>
        <taxon>Bacteria</taxon>
        <taxon>Bacteria division WOR-3</taxon>
    </lineage>
</organism>
<name>A0A7C0ZCL4_UNCW3</name>
<dbReference type="Gene3D" id="2.120.10.70">
    <property type="entry name" value="Fucose-specific lectin"/>
    <property type="match status" value="1"/>
</dbReference>
<accession>A0A7C0ZCL4</accession>
<dbReference type="Proteomes" id="UP000885847">
    <property type="component" value="Unassembled WGS sequence"/>
</dbReference>
<reference evidence="1" key="1">
    <citation type="journal article" date="2020" name="mSystems">
        <title>Genome- and Community-Level Interaction Insights into Carbon Utilization and Element Cycling Functions of Hydrothermarchaeota in Hydrothermal Sediment.</title>
        <authorList>
            <person name="Zhou Z."/>
            <person name="Liu Y."/>
            <person name="Xu W."/>
            <person name="Pan J."/>
            <person name="Luo Z.H."/>
            <person name="Li M."/>
        </authorList>
    </citation>
    <scope>NUCLEOTIDE SEQUENCE [LARGE SCALE GENOMIC DNA]</scope>
    <source>
        <strain evidence="1">HyVt-102</strain>
    </source>
</reference>
<comment type="caution">
    <text evidence="1">The sequence shown here is derived from an EMBL/GenBank/DDBJ whole genome shotgun (WGS) entry which is preliminary data.</text>
</comment>
<gene>
    <name evidence="1" type="ORF">ENF18_03055</name>
</gene>
<dbReference type="EMBL" id="DQWE01000144">
    <property type="protein sequence ID" value="HDI82754.1"/>
    <property type="molecule type" value="Genomic_DNA"/>
</dbReference>
<sequence length="365" mass="40453">MFWIIFAYYWENVDTGNCGTYSSITYSGDTLYVSYYDVDDGDLKYAWKVGDTWHYHTIDASGDVGQFTSIYVYRGTVWISYYDNTNGDLKCASGSGTDFNVETVDATGNVGLYTSIVVKNGVPHIFYYDATNGDFKHAYKSGGWTREVIDNRGDSGLWTSAFLGSDGKIYATYYSQTYTNLHLAVIDGSVNIYTVDNGGKYSSVAVADNGTVHISYMGYYGDLLHAYGIPPDFTIDTVDNNTEAGYWTDIILDRYGQPIISYVQGTSPSRLCVARFTGVWNYYPAVDTVAGSNGTSIILMGEDGYVSYFRGNPVNGLRVMVFPQLGISELPPEPVINTGVFDILGRKGRHGRIVFRNGKKIIILK</sequence>
<dbReference type="AlphaFoldDB" id="A0A7C0ZCL4"/>
<protein>
    <submittedName>
        <fullName evidence="1">Uncharacterized protein</fullName>
    </submittedName>
</protein>
<evidence type="ECO:0000313" key="1">
    <source>
        <dbReference type="EMBL" id="HDI82754.1"/>
    </source>
</evidence>
<proteinExistence type="predicted"/>